<dbReference type="NCBIfam" id="TIGR02795">
    <property type="entry name" value="tol_pal_ybgF"/>
    <property type="match status" value="1"/>
</dbReference>
<keyword evidence="1" id="KW-0131">Cell cycle</keyword>
<gene>
    <name evidence="4" type="primary">ybgF</name>
    <name evidence="1" type="synonym">cpoB</name>
    <name evidence="4" type="ORF">HK439_13750</name>
</gene>
<dbReference type="Proteomes" id="UP000598467">
    <property type="component" value="Unassembled WGS sequence"/>
</dbReference>
<keyword evidence="1" id="KW-0732">Signal</keyword>
<feature type="chain" id="PRO_5038199813" description="Cell division coordinator CpoB" evidence="1">
    <location>
        <begin position="26"/>
        <end position="330"/>
    </location>
</feature>
<evidence type="ECO:0000313" key="4">
    <source>
        <dbReference type="EMBL" id="MBD1547327.1"/>
    </source>
</evidence>
<comment type="similarity">
    <text evidence="1">Belongs to the CpoB family.</text>
</comment>
<evidence type="ECO:0000256" key="2">
    <source>
        <dbReference type="PROSITE-ProRule" id="PRU00339"/>
    </source>
</evidence>
<feature type="signal peptide" evidence="1">
    <location>
        <begin position="1"/>
        <end position="25"/>
    </location>
</feature>
<dbReference type="Pfam" id="PF13174">
    <property type="entry name" value="TPR_6"/>
    <property type="match status" value="1"/>
</dbReference>
<keyword evidence="2" id="KW-0802">TPR repeat</keyword>
<comment type="subcellular location">
    <subcellularLocation>
        <location evidence="1">Periplasm</location>
    </subcellularLocation>
</comment>
<dbReference type="EMBL" id="JABFCZ010000014">
    <property type="protein sequence ID" value="MBD1547327.1"/>
    <property type="molecule type" value="Genomic_DNA"/>
</dbReference>
<keyword evidence="1" id="KW-0574">Periplasm</keyword>
<dbReference type="SUPFAM" id="SSF48452">
    <property type="entry name" value="TPR-like"/>
    <property type="match status" value="1"/>
</dbReference>
<comment type="function">
    <text evidence="1">Mediates coordination of peptidoglycan synthesis and outer membrane constriction during cell division.</text>
</comment>
<dbReference type="AlphaFoldDB" id="A0A926S7B5"/>
<name>A0A926S7B5_9HYPH</name>
<dbReference type="GO" id="GO:0043093">
    <property type="term" value="P:FtsZ-dependent cytokinesis"/>
    <property type="evidence" value="ECO:0007669"/>
    <property type="project" value="UniProtKB-UniRule"/>
</dbReference>
<dbReference type="Gene3D" id="1.25.40.10">
    <property type="entry name" value="Tetratricopeptide repeat domain"/>
    <property type="match status" value="1"/>
</dbReference>
<comment type="caution">
    <text evidence="4">The sequence shown here is derived from an EMBL/GenBank/DDBJ whole genome shotgun (WGS) entry which is preliminary data.</text>
</comment>
<dbReference type="InterPro" id="IPR019734">
    <property type="entry name" value="TPR_rpt"/>
</dbReference>
<evidence type="ECO:0000256" key="3">
    <source>
        <dbReference type="SAM" id="MobiDB-lite"/>
    </source>
</evidence>
<dbReference type="Pfam" id="PF13432">
    <property type="entry name" value="TPR_16"/>
    <property type="match status" value="1"/>
</dbReference>
<dbReference type="HAMAP" id="MF_02066">
    <property type="entry name" value="CpoB"/>
    <property type="match status" value="1"/>
</dbReference>
<feature type="compositionally biased region" description="Gly residues" evidence="3">
    <location>
        <begin position="113"/>
        <end position="126"/>
    </location>
</feature>
<organism evidence="4 5">
    <name type="scientific">Roseibium aggregatum</name>
    <dbReference type="NCBI Taxonomy" id="187304"/>
    <lineage>
        <taxon>Bacteria</taxon>
        <taxon>Pseudomonadati</taxon>
        <taxon>Pseudomonadota</taxon>
        <taxon>Alphaproteobacteria</taxon>
        <taxon>Hyphomicrobiales</taxon>
        <taxon>Stappiaceae</taxon>
        <taxon>Roseibium</taxon>
    </lineage>
</organism>
<evidence type="ECO:0000256" key="1">
    <source>
        <dbReference type="HAMAP-Rule" id="MF_02066"/>
    </source>
</evidence>
<accession>A0A926S7B5</accession>
<dbReference type="InterPro" id="IPR014162">
    <property type="entry name" value="CpoB_C"/>
</dbReference>
<feature type="region of interest" description="Disordered" evidence="3">
    <location>
        <begin position="79"/>
        <end position="204"/>
    </location>
</feature>
<evidence type="ECO:0000313" key="5">
    <source>
        <dbReference type="Proteomes" id="UP000598467"/>
    </source>
</evidence>
<dbReference type="RefSeq" id="WP_190292083.1">
    <property type="nucleotide sequence ID" value="NZ_JABFCZ010000014.1"/>
</dbReference>
<dbReference type="InterPro" id="IPR034706">
    <property type="entry name" value="CpoB"/>
</dbReference>
<keyword evidence="1" id="KW-0132">Cell division</keyword>
<dbReference type="PROSITE" id="PS50005">
    <property type="entry name" value="TPR"/>
    <property type="match status" value="1"/>
</dbReference>
<proteinExistence type="inferred from homology"/>
<keyword evidence="1" id="KW-0175">Coiled coil</keyword>
<sequence precursor="true">MGKLKALSAILAALALFTLASPSQAQLFGRKDNSNVRVDELEERMRVLTGHIEQLSYQVRELQDQIRRMQEDNEYRFQQLEGGGKPGKRSDAGQPEPPAGKLADSVQTLGTLPAGGSGDGEWGASGGYQNNGSNDGSADGSSGGLPGNGPIDLSALAGGLSAGLDNGGQNNGGQTSNGLPPIGQGDNGTEAAGNTMAGLAPSGDPRADYDRAYSYAVNGQYKAAEEGFRAFIDTYPDDRLAANAQYWLGESLLAQRNYREAADAFLKTYTDHPGSEKSPDSLLKLGLSLNGLGENDAACATFSELLNKYPNAAPAVLDQARDEQRRGKCS</sequence>
<reference evidence="4" key="1">
    <citation type="submission" date="2020-05" db="EMBL/GenBank/DDBJ databases">
        <title>Identification of trans-AT polyketide cluster in two marine bacteria, producers of a novel glutaramide-containing polyketide sesbanimide D and analogs.</title>
        <authorList>
            <person name="Kacar D."/>
            <person name="Rodriguez P."/>
            <person name="Canedo L."/>
            <person name="Gonzalez E."/>
            <person name="Galan B."/>
            <person name="De La Calle F."/>
            <person name="Garcia J.L."/>
        </authorList>
    </citation>
    <scope>NUCLEOTIDE SEQUENCE</scope>
    <source>
        <strain evidence="4">PHM038</strain>
    </source>
</reference>
<feature type="coiled-coil region" evidence="1">
    <location>
        <begin position="38"/>
        <end position="72"/>
    </location>
</feature>
<dbReference type="InterPro" id="IPR011990">
    <property type="entry name" value="TPR-like_helical_dom_sf"/>
</dbReference>
<feature type="compositionally biased region" description="Low complexity" evidence="3">
    <location>
        <begin position="130"/>
        <end position="140"/>
    </location>
</feature>
<feature type="repeat" description="TPR" evidence="2">
    <location>
        <begin position="242"/>
        <end position="275"/>
    </location>
</feature>
<feature type="compositionally biased region" description="Low complexity" evidence="3">
    <location>
        <begin position="153"/>
        <end position="164"/>
    </location>
</feature>
<dbReference type="GO" id="GO:0030288">
    <property type="term" value="C:outer membrane-bounded periplasmic space"/>
    <property type="evidence" value="ECO:0007669"/>
    <property type="project" value="UniProtKB-UniRule"/>
</dbReference>
<protein>
    <recommendedName>
        <fullName evidence="1">Cell division coordinator CpoB</fullName>
    </recommendedName>
</protein>